<dbReference type="EMBL" id="JBBPBN010000019">
    <property type="protein sequence ID" value="KAK9017668.1"/>
    <property type="molecule type" value="Genomic_DNA"/>
</dbReference>
<reference evidence="2 3" key="1">
    <citation type="journal article" date="2024" name="G3 (Bethesda)">
        <title>Genome assembly of Hibiscus sabdariffa L. provides insights into metabolisms of medicinal natural products.</title>
        <authorList>
            <person name="Kim T."/>
        </authorList>
    </citation>
    <scope>NUCLEOTIDE SEQUENCE [LARGE SCALE GENOMIC DNA]</scope>
    <source>
        <strain evidence="2">TK-2024</strain>
        <tissue evidence="2">Old leaves</tissue>
    </source>
</reference>
<sequence length="102" mass="11731">MNVVTSFNIFIPFFFYLVATVVVVLIWAISVGPVQIFCHTVISICDPNHDEEQEPDQRQGMVSHIRISYPPSGDEVQLDHIRMARGKRKHHRNGLKKKGIFE</sequence>
<name>A0ABR2RXI3_9ROSI</name>
<dbReference type="Proteomes" id="UP001396334">
    <property type="component" value="Unassembled WGS sequence"/>
</dbReference>
<keyword evidence="1" id="KW-0812">Transmembrane</keyword>
<gene>
    <name evidence="2" type="ORF">V6N11_000676</name>
</gene>
<keyword evidence="1" id="KW-0472">Membrane</keyword>
<keyword evidence="1" id="KW-1133">Transmembrane helix</keyword>
<evidence type="ECO:0000313" key="2">
    <source>
        <dbReference type="EMBL" id="KAK9017668.1"/>
    </source>
</evidence>
<accession>A0ABR2RXI3</accession>
<protein>
    <submittedName>
        <fullName evidence="2">Uncharacterized protein</fullName>
    </submittedName>
</protein>
<comment type="caution">
    <text evidence="2">The sequence shown here is derived from an EMBL/GenBank/DDBJ whole genome shotgun (WGS) entry which is preliminary data.</text>
</comment>
<organism evidence="2 3">
    <name type="scientific">Hibiscus sabdariffa</name>
    <name type="common">roselle</name>
    <dbReference type="NCBI Taxonomy" id="183260"/>
    <lineage>
        <taxon>Eukaryota</taxon>
        <taxon>Viridiplantae</taxon>
        <taxon>Streptophyta</taxon>
        <taxon>Embryophyta</taxon>
        <taxon>Tracheophyta</taxon>
        <taxon>Spermatophyta</taxon>
        <taxon>Magnoliopsida</taxon>
        <taxon>eudicotyledons</taxon>
        <taxon>Gunneridae</taxon>
        <taxon>Pentapetalae</taxon>
        <taxon>rosids</taxon>
        <taxon>malvids</taxon>
        <taxon>Malvales</taxon>
        <taxon>Malvaceae</taxon>
        <taxon>Malvoideae</taxon>
        <taxon>Hibiscus</taxon>
    </lineage>
</organism>
<feature type="transmembrane region" description="Helical" evidence="1">
    <location>
        <begin position="7"/>
        <end position="29"/>
    </location>
</feature>
<evidence type="ECO:0000313" key="3">
    <source>
        <dbReference type="Proteomes" id="UP001396334"/>
    </source>
</evidence>
<keyword evidence="3" id="KW-1185">Reference proteome</keyword>
<evidence type="ECO:0000256" key="1">
    <source>
        <dbReference type="SAM" id="Phobius"/>
    </source>
</evidence>
<proteinExistence type="predicted"/>